<organism evidence="1 2">
    <name type="scientific">Pluteus cervinus</name>
    <dbReference type="NCBI Taxonomy" id="181527"/>
    <lineage>
        <taxon>Eukaryota</taxon>
        <taxon>Fungi</taxon>
        <taxon>Dikarya</taxon>
        <taxon>Basidiomycota</taxon>
        <taxon>Agaricomycotina</taxon>
        <taxon>Agaricomycetes</taxon>
        <taxon>Agaricomycetidae</taxon>
        <taxon>Agaricales</taxon>
        <taxon>Pluteineae</taxon>
        <taxon>Pluteaceae</taxon>
        <taxon>Pluteus</taxon>
    </lineage>
</organism>
<dbReference type="EMBL" id="ML208752">
    <property type="protein sequence ID" value="TFK60621.1"/>
    <property type="molecule type" value="Genomic_DNA"/>
</dbReference>
<name>A0ACD3A4L2_9AGAR</name>
<evidence type="ECO:0000313" key="2">
    <source>
        <dbReference type="Proteomes" id="UP000308600"/>
    </source>
</evidence>
<accession>A0ACD3A4L2</accession>
<keyword evidence="2" id="KW-1185">Reference proteome</keyword>
<gene>
    <name evidence="1" type="ORF">BDN72DRAFT_864225</name>
</gene>
<evidence type="ECO:0000313" key="1">
    <source>
        <dbReference type="EMBL" id="TFK60621.1"/>
    </source>
</evidence>
<protein>
    <submittedName>
        <fullName evidence="1">Uncharacterized protein</fullName>
    </submittedName>
</protein>
<reference evidence="1 2" key="1">
    <citation type="journal article" date="2019" name="Nat. Ecol. Evol.">
        <title>Megaphylogeny resolves global patterns of mushroom evolution.</title>
        <authorList>
            <person name="Varga T."/>
            <person name="Krizsan K."/>
            <person name="Foldi C."/>
            <person name="Dima B."/>
            <person name="Sanchez-Garcia M."/>
            <person name="Sanchez-Ramirez S."/>
            <person name="Szollosi G.J."/>
            <person name="Szarkandi J.G."/>
            <person name="Papp V."/>
            <person name="Albert L."/>
            <person name="Andreopoulos W."/>
            <person name="Angelini C."/>
            <person name="Antonin V."/>
            <person name="Barry K.W."/>
            <person name="Bougher N.L."/>
            <person name="Buchanan P."/>
            <person name="Buyck B."/>
            <person name="Bense V."/>
            <person name="Catcheside P."/>
            <person name="Chovatia M."/>
            <person name="Cooper J."/>
            <person name="Damon W."/>
            <person name="Desjardin D."/>
            <person name="Finy P."/>
            <person name="Geml J."/>
            <person name="Haridas S."/>
            <person name="Hughes K."/>
            <person name="Justo A."/>
            <person name="Karasinski D."/>
            <person name="Kautmanova I."/>
            <person name="Kiss B."/>
            <person name="Kocsube S."/>
            <person name="Kotiranta H."/>
            <person name="LaButti K.M."/>
            <person name="Lechner B.E."/>
            <person name="Liimatainen K."/>
            <person name="Lipzen A."/>
            <person name="Lukacs Z."/>
            <person name="Mihaltcheva S."/>
            <person name="Morgado L.N."/>
            <person name="Niskanen T."/>
            <person name="Noordeloos M.E."/>
            <person name="Ohm R.A."/>
            <person name="Ortiz-Santana B."/>
            <person name="Ovrebo C."/>
            <person name="Racz N."/>
            <person name="Riley R."/>
            <person name="Savchenko A."/>
            <person name="Shiryaev A."/>
            <person name="Soop K."/>
            <person name="Spirin V."/>
            <person name="Szebenyi C."/>
            <person name="Tomsovsky M."/>
            <person name="Tulloss R.E."/>
            <person name="Uehling J."/>
            <person name="Grigoriev I.V."/>
            <person name="Vagvolgyi C."/>
            <person name="Papp T."/>
            <person name="Martin F.M."/>
            <person name="Miettinen O."/>
            <person name="Hibbett D.S."/>
            <person name="Nagy L.G."/>
        </authorList>
    </citation>
    <scope>NUCLEOTIDE SEQUENCE [LARGE SCALE GENOMIC DNA]</scope>
    <source>
        <strain evidence="1 2">NL-1719</strain>
    </source>
</reference>
<proteinExistence type="predicted"/>
<sequence length="268" mass="29392">MAIQNRWKAQAQEVGYDMVNDGPVDGSSSDSRFEPVPRLSSGIEAGGGFLVVQNVCFGLTIMAIDESKEPESEKGVVFDFEYEGAEQGMAFDVVLVLRDEVAVITEWFDCELESKLPEVKRRPSKGSKCSSGPRMSSGIEASTSILGLMLAPLWPTALPPSTIRTWYTNLWVGSNRIESLVDEVGEVGDAGVTIVVKTYRYRGYQFLRPARQYSFAEARLRLPGEASVVSEEADLLETGNELTDFVSGRMECIVLDWGGARCRGVALL</sequence>
<dbReference type="Proteomes" id="UP000308600">
    <property type="component" value="Unassembled WGS sequence"/>
</dbReference>